<dbReference type="Pfam" id="PF23099">
    <property type="entry name" value="UTP20_C"/>
    <property type="match status" value="2"/>
</dbReference>
<dbReference type="KEGG" id="spu:577111"/>
<dbReference type="EnsemblMetazoa" id="XM_011670483">
    <property type="protein sequence ID" value="XP_011668785"/>
    <property type="gene ID" value="LOC577111"/>
</dbReference>
<reference evidence="3" key="2">
    <citation type="submission" date="2021-01" db="UniProtKB">
        <authorList>
            <consortium name="EnsemblMetazoa"/>
        </authorList>
    </citation>
    <scope>IDENTIFICATION</scope>
</reference>
<name>A0A7M7LVX3_STRPU</name>
<dbReference type="PANTHER" id="PTHR17695">
    <property type="entry name" value="SMALL SUBUNIT PROCESSOME COMPONENT 20 HOMOLOG"/>
    <property type="match status" value="1"/>
</dbReference>
<dbReference type="OrthoDB" id="360653at2759"/>
<dbReference type="InParanoid" id="A0A7M7LVX3"/>
<dbReference type="InterPro" id="IPR011989">
    <property type="entry name" value="ARM-like"/>
</dbReference>
<evidence type="ECO:0000313" key="3">
    <source>
        <dbReference type="EnsemblMetazoa" id="XP_011668785"/>
    </source>
</evidence>
<dbReference type="InterPro" id="IPR052575">
    <property type="entry name" value="SSU_processome_comp_20"/>
</dbReference>
<dbReference type="RefSeq" id="XP_011668785.1">
    <property type="nucleotide sequence ID" value="XM_011670483.2"/>
</dbReference>
<dbReference type="SUPFAM" id="SSF48371">
    <property type="entry name" value="ARM repeat"/>
    <property type="match status" value="1"/>
</dbReference>
<dbReference type="InterPro" id="IPR057525">
    <property type="entry name" value="UTP20_C"/>
</dbReference>
<dbReference type="AlphaFoldDB" id="A0A7M7LVX3"/>
<dbReference type="OMA" id="AFWQEAY"/>
<reference evidence="4" key="1">
    <citation type="submission" date="2015-02" db="EMBL/GenBank/DDBJ databases">
        <title>Genome sequencing for Strongylocentrotus purpuratus.</title>
        <authorList>
            <person name="Murali S."/>
            <person name="Liu Y."/>
            <person name="Vee V."/>
            <person name="English A."/>
            <person name="Wang M."/>
            <person name="Skinner E."/>
            <person name="Han Y."/>
            <person name="Muzny D.M."/>
            <person name="Worley K.C."/>
            <person name="Gibbs R.A."/>
        </authorList>
    </citation>
    <scope>NUCLEOTIDE SEQUENCE</scope>
</reference>
<evidence type="ECO:0000313" key="4">
    <source>
        <dbReference type="Proteomes" id="UP000007110"/>
    </source>
</evidence>
<proteinExistence type="predicted"/>
<feature type="region of interest" description="Disordered" evidence="1">
    <location>
        <begin position="290"/>
        <end position="320"/>
    </location>
</feature>
<dbReference type="InterPro" id="IPR016024">
    <property type="entry name" value="ARM-type_fold"/>
</dbReference>
<keyword evidence="4" id="KW-1185">Reference proteome</keyword>
<dbReference type="GeneID" id="577111"/>
<protein>
    <recommendedName>
        <fullName evidence="2">U3 small nucleolar RNA-associated protein 20 C-terminal domain-containing protein</fullName>
    </recommendedName>
</protein>
<feature type="domain" description="U3 small nucleolar RNA-associated protein 20 C-terminal" evidence="2">
    <location>
        <begin position="155"/>
        <end position="272"/>
    </location>
</feature>
<feature type="compositionally biased region" description="Basic residues" evidence="1">
    <location>
        <begin position="551"/>
        <end position="569"/>
    </location>
</feature>
<dbReference type="PANTHER" id="PTHR17695:SF11">
    <property type="entry name" value="SMALL SUBUNIT PROCESSOME COMPONENT 20 HOMOLOG"/>
    <property type="match status" value="1"/>
</dbReference>
<evidence type="ECO:0000259" key="2">
    <source>
        <dbReference type="Pfam" id="PF23099"/>
    </source>
</evidence>
<feature type="compositionally biased region" description="Acidic residues" evidence="1">
    <location>
        <begin position="385"/>
        <end position="412"/>
    </location>
</feature>
<feature type="region of interest" description="Disordered" evidence="1">
    <location>
        <begin position="550"/>
        <end position="584"/>
    </location>
</feature>
<feature type="domain" description="U3 small nucleolar RNA-associated protein 20 C-terminal" evidence="2">
    <location>
        <begin position="330"/>
        <end position="569"/>
    </location>
</feature>
<dbReference type="Gene3D" id="1.25.10.10">
    <property type="entry name" value="Leucine-rich Repeat Variant"/>
    <property type="match status" value="1"/>
</dbReference>
<feature type="compositionally biased region" description="Basic and acidic residues" evidence="1">
    <location>
        <begin position="413"/>
        <end position="422"/>
    </location>
</feature>
<evidence type="ECO:0000256" key="1">
    <source>
        <dbReference type="SAM" id="MobiDB-lite"/>
    </source>
</evidence>
<feature type="region of interest" description="Disordered" evidence="1">
    <location>
        <begin position="384"/>
        <end position="423"/>
    </location>
</feature>
<feature type="compositionally biased region" description="Basic residues" evidence="1">
    <location>
        <begin position="300"/>
        <end position="309"/>
    </location>
</feature>
<accession>A0A7M7LVX3</accession>
<sequence length="584" mass="66939">MLKAILTRKLVAPEIHGIMSKISDLSITQQSSSVRLQCRQVMHQFLLDYPLGKKLKRHLEFYVKQLSFSVESGRESALEMLATIYSSFPQKLLVEHAGLFYIPMATRLVNDDSANCRKLTALALITLLDKLSLEKRDELFSITLHWLQDTKPAHQRLAAQLTAIFVEAEEEEFNRRLTQVLPVICDIIRPENLLEEELGEENEMKAQDHLMFHVMSALCKITKQCQLATYKDQPEIITSMWESLESHLVHPHSWVRLMAARLFGELFAAWQPHHLVAIVTDADASEAAAAITPSSESQQKKKKKKKKKNQKEMIRDGGAVVKSEEGKRMEYLHSNLEERMMGLADKFCKQLNSSMVTKELAEQVIKNVIFISKVVRILNPREAVEELEEEDEEKEEEGDEEKEEEGDEEKEGGEEKMDRENETLSTSWILKRMSRIAATEVAKTPKITLKRMSVIKWIAATALDLGQGSLRPYLPSMLHVVGREVNDKSAQADPELKTLCQEVLELLKSLVGLDVFSEVYAAVQRDSNETRMARKRKRALEAVADPEKAALRKMKKQQLKKDSRKRKLQMMRPTYHINKRPKQT</sequence>
<dbReference type="Proteomes" id="UP000007110">
    <property type="component" value="Unassembled WGS sequence"/>
</dbReference>
<organism evidence="3 4">
    <name type="scientific">Strongylocentrotus purpuratus</name>
    <name type="common">Purple sea urchin</name>
    <dbReference type="NCBI Taxonomy" id="7668"/>
    <lineage>
        <taxon>Eukaryota</taxon>
        <taxon>Metazoa</taxon>
        <taxon>Echinodermata</taxon>
        <taxon>Eleutherozoa</taxon>
        <taxon>Echinozoa</taxon>
        <taxon>Echinoidea</taxon>
        <taxon>Euechinoidea</taxon>
        <taxon>Echinacea</taxon>
        <taxon>Camarodonta</taxon>
        <taxon>Echinidea</taxon>
        <taxon>Strongylocentrotidae</taxon>
        <taxon>Strongylocentrotus</taxon>
    </lineage>
</organism>